<evidence type="ECO:0000256" key="1">
    <source>
        <dbReference type="SAM" id="MobiDB-lite"/>
    </source>
</evidence>
<dbReference type="AlphaFoldDB" id="A0A9N8W8Z9"/>
<protein>
    <submittedName>
        <fullName evidence="2">4613_t:CDS:1</fullName>
    </submittedName>
</protein>
<feature type="region of interest" description="Disordered" evidence="1">
    <location>
        <begin position="1"/>
        <end position="98"/>
    </location>
</feature>
<keyword evidence="3" id="KW-1185">Reference proteome</keyword>
<evidence type="ECO:0000313" key="3">
    <source>
        <dbReference type="Proteomes" id="UP000789572"/>
    </source>
</evidence>
<dbReference type="Proteomes" id="UP000789572">
    <property type="component" value="Unassembled WGS sequence"/>
</dbReference>
<evidence type="ECO:0000313" key="2">
    <source>
        <dbReference type="EMBL" id="CAG8475120.1"/>
    </source>
</evidence>
<dbReference type="OrthoDB" id="2384962at2759"/>
<accession>A0A9N8W8Z9</accession>
<gene>
    <name evidence="2" type="ORF">POCULU_LOCUS1244</name>
</gene>
<dbReference type="EMBL" id="CAJVPJ010000088">
    <property type="protein sequence ID" value="CAG8475120.1"/>
    <property type="molecule type" value="Genomic_DNA"/>
</dbReference>
<proteinExistence type="predicted"/>
<sequence length="98" mass="11266">MNKRNENISPIGREPHSGVVSHDLLQRDTVSDPSPNELNNDETRWQDVEHVVNPPAHREIVGQLQKDWEKETKAKSTGKYEDKNKNKSDEQHNLSKSV</sequence>
<feature type="compositionally biased region" description="Basic and acidic residues" evidence="1">
    <location>
        <begin position="41"/>
        <end position="98"/>
    </location>
</feature>
<reference evidence="2" key="1">
    <citation type="submission" date="2021-06" db="EMBL/GenBank/DDBJ databases">
        <authorList>
            <person name="Kallberg Y."/>
            <person name="Tangrot J."/>
            <person name="Rosling A."/>
        </authorList>
    </citation>
    <scope>NUCLEOTIDE SEQUENCE</scope>
    <source>
        <strain evidence="2">IA702</strain>
    </source>
</reference>
<name>A0A9N8W8Z9_9GLOM</name>
<comment type="caution">
    <text evidence="2">The sequence shown here is derived from an EMBL/GenBank/DDBJ whole genome shotgun (WGS) entry which is preliminary data.</text>
</comment>
<organism evidence="2 3">
    <name type="scientific">Paraglomus occultum</name>
    <dbReference type="NCBI Taxonomy" id="144539"/>
    <lineage>
        <taxon>Eukaryota</taxon>
        <taxon>Fungi</taxon>
        <taxon>Fungi incertae sedis</taxon>
        <taxon>Mucoromycota</taxon>
        <taxon>Glomeromycotina</taxon>
        <taxon>Glomeromycetes</taxon>
        <taxon>Paraglomerales</taxon>
        <taxon>Paraglomeraceae</taxon>
        <taxon>Paraglomus</taxon>
    </lineage>
</organism>